<proteinExistence type="predicted"/>
<dbReference type="EMBL" id="CP029188">
    <property type="protein sequence ID" value="AWI30704.1"/>
    <property type="molecule type" value="Genomic_DNA"/>
</dbReference>
<dbReference type="Proteomes" id="UP000244900">
    <property type="component" value="Chromosome"/>
</dbReference>
<reference evidence="1 2" key="1">
    <citation type="submission" date="2018-05" db="EMBL/GenBank/DDBJ databases">
        <title>Complete genome sequence of sponge-derived Streptomyces sp. HNM0039.</title>
        <authorList>
            <person name="Huang X."/>
            <person name="Zhou S."/>
        </authorList>
    </citation>
    <scope>NUCLEOTIDE SEQUENCE [LARGE SCALE GENOMIC DNA]</scope>
    <source>
        <strain evidence="1 2">HNM0039</strain>
    </source>
</reference>
<sequence>MDVEEETARRHAVTRFLLRVDRPLHSHRGTMAMIVLVFGVTLAHPPLSLIGSAGLLAAWGAAGYVGRKHQQSGNAG</sequence>
<accession>A0A2S1SWB4</accession>
<keyword evidence="2" id="KW-1185">Reference proteome</keyword>
<evidence type="ECO:0000313" key="1">
    <source>
        <dbReference type="EMBL" id="AWI30704.1"/>
    </source>
</evidence>
<gene>
    <name evidence="1" type="ORF">DDW44_19405</name>
</gene>
<protein>
    <submittedName>
        <fullName evidence="1">Uncharacterized protein</fullName>
    </submittedName>
</protein>
<name>A0A2S1SWB4_9ACTN</name>
<dbReference type="AlphaFoldDB" id="A0A2S1SWB4"/>
<dbReference type="KEGG" id="stir:DDW44_19405"/>
<evidence type="ECO:0000313" key="2">
    <source>
        <dbReference type="Proteomes" id="UP000244900"/>
    </source>
</evidence>
<organism evidence="1 2">
    <name type="scientific">Streptomyces tirandamycinicus</name>
    <dbReference type="NCBI Taxonomy" id="2174846"/>
    <lineage>
        <taxon>Bacteria</taxon>
        <taxon>Bacillati</taxon>
        <taxon>Actinomycetota</taxon>
        <taxon>Actinomycetes</taxon>
        <taxon>Kitasatosporales</taxon>
        <taxon>Streptomycetaceae</taxon>
        <taxon>Streptomyces</taxon>
    </lineage>
</organism>